<dbReference type="OMA" id="SNGRNPK"/>
<feature type="domain" description="DUF4283" evidence="2">
    <location>
        <begin position="39"/>
        <end position="115"/>
    </location>
</feature>
<dbReference type="PANTHER" id="PTHR31286:SF99">
    <property type="entry name" value="DUF4283 DOMAIN-CONTAINING PROTEIN"/>
    <property type="match status" value="1"/>
</dbReference>
<dbReference type="eggNOG" id="KOG1075">
    <property type="taxonomic scope" value="Eukaryota"/>
</dbReference>
<accession>A0A0D2UAN4</accession>
<feature type="non-terminal residue" evidence="3">
    <location>
        <position position="298"/>
    </location>
</feature>
<evidence type="ECO:0000313" key="4">
    <source>
        <dbReference type="Proteomes" id="UP000032304"/>
    </source>
</evidence>
<evidence type="ECO:0000313" key="3">
    <source>
        <dbReference type="EMBL" id="KJB64986.1"/>
    </source>
</evidence>
<dbReference type="STRING" id="29730.A0A0D2UAN4"/>
<sequence>MLEDFKIHEEDIWTNLVDGISSITFSNRAKDFIERKMAKIIIIQLLGIKIAFDTLLNRVTMLGKTKCPFQLMDLENDYYLARFNDEENYYKVLTNGPWVIFGQYLTVRPWSPDFSMVQDEAIGSVVKIDKNTDSAKRGRFTRMAICVDLQRPLVSKVRIDGHVQRVEYKSLPNICFRCGLYGHGVDSHLPQYLQRRIEEEDYELWMIVERQQRRKGRSLGGKSSDNQDSLGGGSSFDVLGENQGLTEVEEANMVRELSIEKGTIKGTSNGRNPKVAVAYTRNGSKVKGKGILVAFEPK</sequence>
<feature type="region of interest" description="Disordered" evidence="1">
    <location>
        <begin position="215"/>
        <end position="235"/>
    </location>
</feature>
<dbReference type="Gramene" id="KJB64986">
    <property type="protein sequence ID" value="KJB64986"/>
    <property type="gene ID" value="B456_010G075700"/>
</dbReference>
<gene>
    <name evidence="3" type="ORF">B456_010G075700</name>
</gene>
<dbReference type="AlphaFoldDB" id="A0A0D2UAN4"/>
<evidence type="ECO:0000259" key="2">
    <source>
        <dbReference type="Pfam" id="PF14111"/>
    </source>
</evidence>
<keyword evidence="4" id="KW-1185">Reference proteome</keyword>
<dbReference type="InterPro" id="IPR025558">
    <property type="entry name" value="DUF4283"/>
</dbReference>
<dbReference type="Pfam" id="PF14111">
    <property type="entry name" value="DUF4283"/>
    <property type="match status" value="1"/>
</dbReference>
<organism evidence="3 4">
    <name type="scientific">Gossypium raimondii</name>
    <name type="common">Peruvian cotton</name>
    <name type="synonym">Gossypium klotzschianum subsp. raimondii</name>
    <dbReference type="NCBI Taxonomy" id="29730"/>
    <lineage>
        <taxon>Eukaryota</taxon>
        <taxon>Viridiplantae</taxon>
        <taxon>Streptophyta</taxon>
        <taxon>Embryophyta</taxon>
        <taxon>Tracheophyta</taxon>
        <taxon>Spermatophyta</taxon>
        <taxon>Magnoliopsida</taxon>
        <taxon>eudicotyledons</taxon>
        <taxon>Gunneridae</taxon>
        <taxon>Pentapetalae</taxon>
        <taxon>rosids</taxon>
        <taxon>malvids</taxon>
        <taxon>Malvales</taxon>
        <taxon>Malvaceae</taxon>
        <taxon>Malvoideae</taxon>
        <taxon>Gossypium</taxon>
    </lineage>
</organism>
<name>A0A0D2UAN4_GOSRA</name>
<proteinExistence type="predicted"/>
<evidence type="ECO:0000256" key="1">
    <source>
        <dbReference type="SAM" id="MobiDB-lite"/>
    </source>
</evidence>
<dbReference type="Proteomes" id="UP000032304">
    <property type="component" value="Chromosome 10"/>
</dbReference>
<reference evidence="3 4" key="1">
    <citation type="journal article" date="2012" name="Nature">
        <title>Repeated polyploidization of Gossypium genomes and the evolution of spinnable cotton fibres.</title>
        <authorList>
            <person name="Paterson A.H."/>
            <person name="Wendel J.F."/>
            <person name="Gundlach H."/>
            <person name="Guo H."/>
            <person name="Jenkins J."/>
            <person name="Jin D."/>
            <person name="Llewellyn D."/>
            <person name="Showmaker K.C."/>
            <person name="Shu S."/>
            <person name="Udall J."/>
            <person name="Yoo M.J."/>
            <person name="Byers R."/>
            <person name="Chen W."/>
            <person name="Doron-Faigenboim A."/>
            <person name="Duke M.V."/>
            <person name="Gong L."/>
            <person name="Grimwood J."/>
            <person name="Grover C."/>
            <person name="Grupp K."/>
            <person name="Hu G."/>
            <person name="Lee T.H."/>
            <person name="Li J."/>
            <person name="Lin L."/>
            <person name="Liu T."/>
            <person name="Marler B.S."/>
            <person name="Page J.T."/>
            <person name="Roberts A.W."/>
            <person name="Romanel E."/>
            <person name="Sanders W.S."/>
            <person name="Szadkowski E."/>
            <person name="Tan X."/>
            <person name="Tang H."/>
            <person name="Xu C."/>
            <person name="Wang J."/>
            <person name="Wang Z."/>
            <person name="Zhang D."/>
            <person name="Zhang L."/>
            <person name="Ashrafi H."/>
            <person name="Bedon F."/>
            <person name="Bowers J.E."/>
            <person name="Brubaker C.L."/>
            <person name="Chee P.W."/>
            <person name="Das S."/>
            <person name="Gingle A.R."/>
            <person name="Haigler C.H."/>
            <person name="Harker D."/>
            <person name="Hoffmann L.V."/>
            <person name="Hovav R."/>
            <person name="Jones D.C."/>
            <person name="Lemke C."/>
            <person name="Mansoor S."/>
            <person name="ur Rahman M."/>
            <person name="Rainville L.N."/>
            <person name="Rambani A."/>
            <person name="Reddy U.K."/>
            <person name="Rong J.K."/>
            <person name="Saranga Y."/>
            <person name="Scheffler B.E."/>
            <person name="Scheffler J.A."/>
            <person name="Stelly D.M."/>
            <person name="Triplett B.A."/>
            <person name="Van Deynze A."/>
            <person name="Vaslin M.F."/>
            <person name="Waghmare V.N."/>
            <person name="Walford S.A."/>
            <person name="Wright R.J."/>
            <person name="Zaki E.A."/>
            <person name="Zhang T."/>
            <person name="Dennis E.S."/>
            <person name="Mayer K.F."/>
            <person name="Peterson D.G."/>
            <person name="Rokhsar D.S."/>
            <person name="Wang X."/>
            <person name="Schmutz J."/>
        </authorList>
    </citation>
    <scope>NUCLEOTIDE SEQUENCE [LARGE SCALE GENOMIC DNA]</scope>
</reference>
<dbReference type="EMBL" id="CM001749">
    <property type="protein sequence ID" value="KJB64986.1"/>
    <property type="molecule type" value="Genomic_DNA"/>
</dbReference>
<dbReference type="PANTHER" id="PTHR31286">
    <property type="entry name" value="GLYCINE-RICH CELL WALL STRUCTURAL PROTEIN 1.8-LIKE"/>
    <property type="match status" value="1"/>
</dbReference>
<protein>
    <recommendedName>
        <fullName evidence="2">DUF4283 domain-containing protein</fullName>
    </recommendedName>
</protein>
<dbReference type="InterPro" id="IPR040256">
    <property type="entry name" value="At4g02000-like"/>
</dbReference>